<keyword evidence="7 10" id="KW-0119">Carbohydrate metabolism</keyword>
<comment type="similarity">
    <text evidence="2 10">Belongs to the disproportionating enzyme family.</text>
</comment>
<evidence type="ECO:0000256" key="5">
    <source>
        <dbReference type="ARBA" id="ARBA00022676"/>
    </source>
</evidence>
<dbReference type="NCBIfam" id="NF011080">
    <property type="entry name" value="PRK14508.1-3"/>
    <property type="match status" value="1"/>
</dbReference>
<dbReference type="EC" id="2.4.1.25" evidence="3 10"/>
<evidence type="ECO:0000256" key="6">
    <source>
        <dbReference type="ARBA" id="ARBA00022679"/>
    </source>
</evidence>
<dbReference type="SUPFAM" id="SSF51445">
    <property type="entry name" value="(Trans)glycosidases"/>
    <property type="match status" value="1"/>
</dbReference>
<keyword evidence="5 10" id="KW-0328">Glycosyltransferase</keyword>
<keyword evidence="12" id="KW-1185">Reference proteome</keyword>
<dbReference type="PANTHER" id="PTHR32438:SF5">
    <property type="entry name" value="4-ALPHA-GLUCANOTRANSFERASE DPE1, CHLOROPLASTIC_AMYLOPLASTIC"/>
    <property type="match status" value="1"/>
</dbReference>
<keyword evidence="6 10" id="KW-0808">Transferase</keyword>
<gene>
    <name evidence="11" type="primary">malQ</name>
    <name evidence="11" type="ORF">FVW20_02095</name>
</gene>
<evidence type="ECO:0000256" key="10">
    <source>
        <dbReference type="RuleBase" id="RU361207"/>
    </source>
</evidence>
<evidence type="ECO:0000256" key="3">
    <source>
        <dbReference type="ARBA" id="ARBA00012560"/>
    </source>
</evidence>
<dbReference type="RefSeq" id="WP_196608089.1">
    <property type="nucleotide sequence ID" value="NZ_VRYY01000043.1"/>
</dbReference>
<sequence>MTRPVRASGILLHITSLPSAFGIGDMGPAAHAFARLLAGAGQTVWQFLPLAPTSTFIGNSPYSSPSAFAGNTLLISPERLAEEGFVSWADVDAGAEQFREAAHGSGGSHGSGGPVRFEAVEAHRRVLLRAAWERNRHQLAMDTAYLRFCRGNAHWLDDYARFTVLKDRFGGAAWTTWEEPFARRHPDALALLDVQEAAALDHVRFCQYLFFRQWYDLRAACTDLGVRLVGDVPIYVTHDSADVWANPGYFRLDAEFAPTHVAGVPPDYFSATGQRWGNPVYDWDALRRDGFAWWVRRVAHNLRMADIVRLDHFRGFAGYWEIPAAEETAINGRWVDAPGMELFGTLARRFTALPLIAEDLGVITAEVRELKATFALPGMKVLQFGFGGDPADNPDVPFRHDVRSVVYTGTHDNAPTRAWFEAAPAHERARVEEYVGHAIAPHEAPGVLLRLAMGSVAELAVAPVQDVLGLGAEARMNTPSVAAGNWAWRMTPDQMDPGLYAELGRLTRLFGR</sequence>
<evidence type="ECO:0000256" key="2">
    <source>
        <dbReference type="ARBA" id="ARBA00005684"/>
    </source>
</evidence>
<evidence type="ECO:0000256" key="8">
    <source>
        <dbReference type="ARBA" id="ARBA00031423"/>
    </source>
</evidence>
<dbReference type="InterPro" id="IPR017853">
    <property type="entry name" value="GH"/>
</dbReference>
<accession>A0ABS0J087</accession>
<dbReference type="NCBIfam" id="TIGR00217">
    <property type="entry name" value="malQ"/>
    <property type="match status" value="1"/>
</dbReference>
<dbReference type="Proteomes" id="UP001194469">
    <property type="component" value="Unassembled WGS sequence"/>
</dbReference>
<proteinExistence type="inferred from homology"/>
<evidence type="ECO:0000256" key="9">
    <source>
        <dbReference type="ARBA" id="ARBA00031501"/>
    </source>
</evidence>
<dbReference type="Gene3D" id="3.20.20.80">
    <property type="entry name" value="Glycosidases"/>
    <property type="match status" value="1"/>
</dbReference>
<dbReference type="GO" id="GO:0004134">
    <property type="term" value="F:4-alpha-glucanotransferase activity"/>
    <property type="evidence" value="ECO:0007669"/>
    <property type="project" value="UniProtKB-EC"/>
</dbReference>
<comment type="caution">
    <text evidence="11">The sequence shown here is derived from an EMBL/GenBank/DDBJ whole genome shotgun (WGS) entry which is preliminary data.</text>
</comment>
<evidence type="ECO:0000256" key="4">
    <source>
        <dbReference type="ARBA" id="ARBA00020295"/>
    </source>
</evidence>
<name>A0ABS0J087_9BACT</name>
<comment type="catalytic activity">
    <reaction evidence="1 10">
        <text>Transfers a segment of a (1-&gt;4)-alpha-D-glucan to a new position in an acceptor, which may be glucose or a (1-&gt;4)-alpha-D-glucan.</text>
        <dbReference type="EC" id="2.4.1.25"/>
    </reaction>
</comment>
<evidence type="ECO:0000313" key="12">
    <source>
        <dbReference type="Proteomes" id="UP001194469"/>
    </source>
</evidence>
<dbReference type="Pfam" id="PF02446">
    <property type="entry name" value="Glyco_hydro_77"/>
    <property type="match status" value="1"/>
</dbReference>
<evidence type="ECO:0000256" key="1">
    <source>
        <dbReference type="ARBA" id="ARBA00000439"/>
    </source>
</evidence>
<dbReference type="PANTHER" id="PTHR32438">
    <property type="entry name" value="4-ALPHA-GLUCANOTRANSFERASE DPE1, CHLOROPLASTIC/AMYLOPLASTIC"/>
    <property type="match status" value="1"/>
</dbReference>
<evidence type="ECO:0000313" key="11">
    <source>
        <dbReference type="EMBL" id="MBG3875846.1"/>
    </source>
</evidence>
<reference evidence="11 12" key="1">
    <citation type="submission" date="2019-08" db="EMBL/GenBank/DDBJ databases">
        <authorList>
            <person name="Luo N."/>
        </authorList>
    </citation>
    <scope>NUCLEOTIDE SEQUENCE [LARGE SCALE GENOMIC DNA]</scope>
    <source>
        <strain evidence="11 12">NCIMB 9442</strain>
    </source>
</reference>
<dbReference type="InterPro" id="IPR003385">
    <property type="entry name" value="Glyco_hydro_77"/>
</dbReference>
<organism evidence="11 12">
    <name type="scientific">Nitratidesulfovibrio oxamicus</name>
    <dbReference type="NCBI Taxonomy" id="32016"/>
    <lineage>
        <taxon>Bacteria</taxon>
        <taxon>Pseudomonadati</taxon>
        <taxon>Thermodesulfobacteriota</taxon>
        <taxon>Desulfovibrionia</taxon>
        <taxon>Desulfovibrionales</taxon>
        <taxon>Desulfovibrionaceae</taxon>
        <taxon>Nitratidesulfovibrio</taxon>
    </lineage>
</organism>
<protein>
    <recommendedName>
        <fullName evidence="4 10">4-alpha-glucanotransferase</fullName>
        <ecNumber evidence="3 10">2.4.1.25</ecNumber>
    </recommendedName>
    <alternativeName>
        <fullName evidence="8 10">Amylomaltase</fullName>
    </alternativeName>
    <alternativeName>
        <fullName evidence="9 10">Disproportionating enzyme</fullName>
    </alternativeName>
</protein>
<evidence type="ECO:0000256" key="7">
    <source>
        <dbReference type="ARBA" id="ARBA00023277"/>
    </source>
</evidence>
<dbReference type="EMBL" id="VRYY01000043">
    <property type="protein sequence ID" value="MBG3875846.1"/>
    <property type="molecule type" value="Genomic_DNA"/>
</dbReference>